<protein>
    <submittedName>
        <fullName evidence="2">STAS domain-containing protein</fullName>
    </submittedName>
</protein>
<dbReference type="SUPFAM" id="SSF52091">
    <property type="entry name" value="SpoIIaa-like"/>
    <property type="match status" value="1"/>
</dbReference>
<dbReference type="Pfam" id="PF13466">
    <property type="entry name" value="STAS_2"/>
    <property type="match status" value="1"/>
</dbReference>
<keyword evidence="3" id="KW-1185">Reference proteome</keyword>
<dbReference type="RefSeq" id="WP_196987491.1">
    <property type="nucleotide sequence ID" value="NZ_JADWYS010000001.1"/>
</dbReference>
<dbReference type="AlphaFoldDB" id="A0A931H715"/>
<sequence>MLVLPAELTHEHAVACCRMLSQALRAQPGAAVVVDAAPLQNFDSSALAVLLECRRDTLAAGKTFAVTRLPARLLELATLYGVAELLPAAA</sequence>
<dbReference type="CDD" id="cd07043">
    <property type="entry name" value="STAS_anti-anti-sigma_factors"/>
    <property type="match status" value="1"/>
</dbReference>
<proteinExistence type="predicted"/>
<dbReference type="EMBL" id="JADWYS010000001">
    <property type="protein sequence ID" value="MBG9389713.1"/>
    <property type="molecule type" value="Genomic_DNA"/>
</dbReference>
<dbReference type="PROSITE" id="PS50801">
    <property type="entry name" value="STAS"/>
    <property type="match status" value="1"/>
</dbReference>
<organism evidence="2 3">
    <name type="scientific">Caenimonas aquaedulcis</name>
    <dbReference type="NCBI Taxonomy" id="2793270"/>
    <lineage>
        <taxon>Bacteria</taxon>
        <taxon>Pseudomonadati</taxon>
        <taxon>Pseudomonadota</taxon>
        <taxon>Betaproteobacteria</taxon>
        <taxon>Burkholderiales</taxon>
        <taxon>Comamonadaceae</taxon>
        <taxon>Caenimonas</taxon>
    </lineage>
</organism>
<accession>A0A931H715</accession>
<evidence type="ECO:0000313" key="3">
    <source>
        <dbReference type="Proteomes" id="UP000651050"/>
    </source>
</evidence>
<dbReference type="InterPro" id="IPR036513">
    <property type="entry name" value="STAS_dom_sf"/>
</dbReference>
<dbReference type="Gene3D" id="3.30.750.24">
    <property type="entry name" value="STAS domain"/>
    <property type="match status" value="1"/>
</dbReference>
<name>A0A931H715_9BURK</name>
<comment type="caution">
    <text evidence="2">The sequence shown here is derived from an EMBL/GenBank/DDBJ whole genome shotgun (WGS) entry which is preliminary data.</text>
</comment>
<dbReference type="Proteomes" id="UP000651050">
    <property type="component" value="Unassembled WGS sequence"/>
</dbReference>
<feature type="domain" description="STAS" evidence="1">
    <location>
        <begin position="1"/>
        <end position="90"/>
    </location>
</feature>
<gene>
    <name evidence="2" type="ORF">I5803_16910</name>
</gene>
<dbReference type="InterPro" id="IPR002645">
    <property type="entry name" value="STAS_dom"/>
</dbReference>
<dbReference type="InterPro" id="IPR058548">
    <property type="entry name" value="MlaB-like_STAS"/>
</dbReference>
<reference evidence="2" key="1">
    <citation type="submission" date="2020-11" db="EMBL/GenBank/DDBJ databases">
        <title>Bacterial whole genome sequence for Caenimonas sp. DR4.4.</title>
        <authorList>
            <person name="Le V."/>
            <person name="Ko S.-R."/>
            <person name="Ahn C.-Y."/>
            <person name="Oh H.-M."/>
        </authorList>
    </citation>
    <scope>NUCLEOTIDE SEQUENCE</scope>
    <source>
        <strain evidence="2">DR4.4</strain>
    </source>
</reference>
<evidence type="ECO:0000313" key="2">
    <source>
        <dbReference type="EMBL" id="MBG9389713.1"/>
    </source>
</evidence>
<evidence type="ECO:0000259" key="1">
    <source>
        <dbReference type="PROSITE" id="PS50801"/>
    </source>
</evidence>